<dbReference type="InterPro" id="IPR036388">
    <property type="entry name" value="WH-like_DNA-bd_sf"/>
</dbReference>
<comment type="similarity">
    <text evidence="2">Belongs to the MGMT family.</text>
</comment>
<feature type="domain" description="HTH araC/xylS-type" evidence="12">
    <location>
        <begin position="82"/>
        <end position="174"/>
    </location>
</feature>
<dbReference type="Gene3D" id="1.10.10.60">
    <property type="entry name" value="Homeodomain-like"/>
    <property type="match status" value="1"/>
</dbReference>
<evidence type="ECO:0000256" key="1">
    <source>
        <dbReference type="ARBA" id="ARBA00001286"/>
    </source>
</evidence>
<feature type="active site" description="Nucleophile; methyl group acceptor from methylphosphotriester" evidence="10">
    <location>
        <position position="35"/>
    </location>
</feature>
<dbReference type="GO" id="GO:0043565">
    <property type="term" value="F:sequence-specific DNA binding"/>
    <property type="evidence" value="ECO:0007669"/>
    <property type="project" value="InterPro"/>
</dbReference>
<dbReference type="PIRSF" id="PIRSF000409">
    <property type="entry name" value="Ada"/>
    <property type="match status" value="1"/>
</dbReference>
<dbReference type="EC" id="2.1.1.63" evidence="3"/>
<dbReference type="Pfam" id="PF12833">
    <property type="entry name" value="HTH_18"/>
    <property type="match status" value="1"/>
</dbReference>
<evidence type="ECO:0000256" key="8">
    <source>
        <dbReference type="ARBA" id="ARBA00023204"/>
    </source>
</evidence>
<dbReference type="PANTHER" id="PTHR10815:SF14">
    <property type="entry name" value="BIFUNCTIONAL TRANSCRIPTIONAL ACTIVATOR_DNA REPAIR ENZYME ADA"/>
    <property type="match status" value="1"/>
</dbReference>
<name>A0A437N8X3_9SPHN</name>
<feature type="active site" description="Nucleophile; methyl group acceptor from either O6-methylguanine or O4-methylthymine" evidence="10">
    <location>
        <position position="308"/>
    </location>
</feature>
<reference evidence="13 14" key="1">
    <citation type="submission" date="2019-01" db="EMBL/GenBank/DDBJ databases">
        <authorList>
            <person name="Chen W.-M."/>
        </authorList>
    </citation>
    <scope>NUCLEOTIDE SEQUENCE [LARGE SCALE GENOMIC DNA]</scope>
    <source>
        <strain evidence="13 14">FSY-9</strain>
    </source>
</reference>
<dbReference type="InterPro" id="IPR036631">
    <property type="entry name" value="MGMT_N_sf"/>
</dbReference>
<keyword evidence="13" id="KW-0238">DNA-binding</keyword>
<evidence type="ECO:0000259" key="12">
    <source>
        <dbReference type="PROSITE" id="PS01124"/>
    </source>
</evidence>
<dbReference type="SUPFAM" id="SSF53155">
    <property type="entry name" value="Methylated DNA-protein cysteine methyltransferase domain"/>
    <property type="match status" value="1"/>
</dbReference>
<dbReference type="NCBIfam" id="TIGR00589">
    <property type="entry name" value="ogt"/>
    <property type="match status" value="1"/>
</dbReference>
<feature type="binding site" evidence="11">
    <location>
        <position position="69"/>
    </location>
    <ligand>
        <name>Zn(2+)</name>
        <dbReference type="ChEBI" id="CHEBI:29105"/>
    </ligand>
</feature>
<evidence type="ECO:0000313" key="13">
    <source>
        <dbReference type="EMBL" id="RVU06364.1"/>
    </source>
</evidence>
<dbReference type="Gene3D" id="3.40.10.10">
    <property type="entry name" value="DNA Methylphosphotriester Repair Domain"/>
    <property type="match status" value="1"/>
</dbReference>
<evidence type="ECO:0000256" key="7">
    <source>
        <dbReference type="ARBA" id="ARBA00023159"/>
    </source>
</evidence>
<keyword evidence="6" id="KW-0227">DNA damage</keyword>
<organism evidence="13 14">
    <name type="scientific">Novosphingobium umbonatum</name>
    <dbReference type="NCBI Taxonomy" id="1908524"/>
    <lineage>
        <taxon>Bacteria</taxon>
        <taxon>Pseudomonadati</taxon>
        <taxon>Pseudomonadota</taxon>
        <taxon>Alphaproteobacteria</taxon>
        <taxon>Sphingomonadales</taxon>
        <taxon>Sphingomonadaceae</taxon>
        <taxon>Novosphingobium</taxon>
    </lineage>
</organism>
<accession>A0A437N8X3</accession>
<protein>
    <recommendedName>
        <fullName evidence="3">methylated-DNA--[protein]-cysteine S-methyltransferase</fullName>
        <ecNumber evidence="3">2.1.1.63</ecNumber>
    </recommendedName>
</protein>
<keyword evidence="14" id="KW-1185">Reference proteome</keyword>
<keyword evidence="8" id="KW-0234">DNA repair</keyword>
<dbReference type="Pfam" id="PF02805">
    <property type="entry name" value="Ada_Zn_binding"/>
    <property type="match status" value="1"/>
</dbReference>
<dbReference type="Gene3D" id="3.30.160.70">
    <property type="entry name" value="Methylated DNA-protein cysteine methyltransferase domain"/>
    <property type="match status" value="1"/>
</dbReference>
<dbReference type="GO" id="GO:0006281">
    <property type="term" value="P:DNA repair"/>
    <property type="evidence" value="ECO:0007669"/>
    <property type="project" value="UniProtKB-KW"/>
</dbReference>
<gene>
    <name evidence="13" type="ORF">EOE18_05960</name>
</gene>
<dbReference type="InterPro" id="IPR016221">
    <property type="entry name" value="Bifunct_regulatory_prot_Ada"/>
</dbReference>
<feature type="binding site" evidence="11">
    <location>
        <position position="39"/>
    </location>
    <ligand>
        <name>Zn(2+)</name>
        <dbReference type="ChEBI" id="CHEBI:29105"/>
    </ligand>
</feature>
<dbReference type="SUPFAM" id="SSF57884">
    <property type="entry name" value="Ada DNA repair protein, N-terminal domain (N-Ada 10)"/>
    <property type="match status" value="1"/>
</dbReference>
<comment type="catalytic activity">
    <reaction evidence="1">
        <text>a 4-O-methyl-thymidine in DNA + L-cysteinyl-[protein] = a thymidine in DNA + S-methyl-L-cysteinyl-[protein]</text>
        <dbReference type="Rhea" id="RHEA:53428"/>
        <dbReference type="Rhea" id="RHEA-COMP:10131"/>
        <dbReference type="Rhea" id="RHEA-COMP:10132"/>
        <dbReference type="Rhea" id="RHEA-COMP:13555"/>
        <dbReference type="Rhea" id="RHEA-COMP:13556"/>
        <dbReference type="ChEBI" id="CHEBI:29950"/>
        <dbReference type="ChEBI" id="CHEBI:82612"/>
        <dbReference type="ChEBI" id="CHEBI:137386"/>
        <dbReference type="ChEBI" id="CHEBI:137387"/>
        <dbReference type="EC" id="2.1.1.63"/>
    </reaction>
</comment>
<dbReference type="EMBL" id="SACO01000003">
    <property type="protein sequence ID" value="RVU06364.1"/>
    <property type="molecule type" value="Genomic_DNA"/>
</dbReference>
<evidence type="ECO:0000256" key="5">
    <source>
        <dbReference type="ARBA" id="ARBA00022679"/>
    </source>
</evidence>
<keyword evidence="11" id="KW-0862">Zinc</keyword>
<dbReference type="PROSITE" id="PS00374">
    <property type="entry name" value="MGMT"/>
    <property type="match status" value="1"/>
</dbReference>
<dbReference type="CDD" id="cd06445">
    <property type="entry name" value="ATase"/>
    <property type="match status" value="1"/>
</dbReference>
<evidence type="ECO:0000256" key="3">
    <source>
        <dbReference type="ARBA" id="ARBA00011918"/>
    </source>
</evidence>
<dbReference type="GO" id="GO:0032259">
    <property type="term" value="P:methylation"/>
    <property type="evidence" value="ECO:0007669"/>
    <property type="project" value="UniProtKB-KW"/>
</dbReference>
<proteinExistence type="inferred from homology"/>
<dbReference type="SUPFAM" id="SSF46767">
    <property type="entry name" value="Methylated DNA-protein cysteine methyltransferase, C-terminal domain"/>
    <property type="match status" value="1"/>
</dbReference>
<dbReference type="Gene3D" id="1.10.10.10">
    <property type="entry name" value="Winged helix-like DNA-binding domain superfamily/Winged helix DNA-binding domain"/>
    <property type="match status" value="1"/>
</dbReference>
<evidence type="ECO:0000256" key="6">
    <source>
        <dbReference type="ARBA" id="ARBA00022763"/>
    </source>
</evidence>
<feature type="binding site" evidence="11">
    <location>
        <position position="66"/>
    </location>
    <ligand>
        <name>Zn(2+)</name>
        <dbReference type="ChEBI" id="CHEBI:29105"/>
    </ligand>
</feature>
<sequence length="341" mass="36669">MNEDEENLAWQAVVARSRAHDGAFVFGVASTGVFCRPSCPARRPRRENVSFYNTPAEAREAGFRPCLRCQPEAAGRDAEAVAKALAVLDAAEGRVSLEELGRLTLYSPAHLQRLFLRMVGLSPAAYQRAKRADALGKADSVTQALYDAGYGAASSFYDQAKERMGMAPSVWIKGGAGAEIRWAVVETSLGPLLVAATDKGVCRMGFGMDEGDLRAQFPQAEFLEGNAEFAQLLSMVVAQVEMPDESHKIPLDVQGTAFQEKVWAALRQIPKGETRTYAQLAAAAGHPKASRAAGSANGANPVAVLVPCHRVIRGDGTLGGYAWGEEIKAELLRREGVYTKE</sequence>
<dbReference type="SMART" id="SM00342">
    <property type="entry name" value="HTH_ARAC"/>
    <property type="match status" value="1"/>
</dbReference>
<feature type="binding site" evidence="11">
    <location>
        <position position="35"/>
    </location>
    <ligand>
        <name>Zn(2+)</name>
        <dbReference type="ChEBI" id="CHEBI:29105"/>
    </ligand>
</feature>
<dbReference type="InterPro" id="IPR035451">
    <property type="entry name" value="Ada-like_dom_sf"/>
</dbReference>
<dbReference type="InterPro" id="IPR001497">
    <property type="entry name" value="MethylDNA_cys_MeTrfase_AS"/>
</dbReference>
<dbReference type="GO" id="GO:0003908">
    <property type="term" value="F:methylated-DNA-[protein]-cysteine S-methyltransferase activity"/>
    <property type="evidence" value="ECO:0007669"/>
    <property type="project" value="UniProtKB-EC"/>
</dbReference>
<dbReference type="GO" id="GO:0008270">
    <property type="term" value="F:zinc ion binding"/>
    <property type="evidence" value="ECO:0007669"/>
    <property type="project" value="InterPro"/>
</dbReference>
<evidence type="ECO:0000256" key="9">
    <source>
        <dbReference type="ARBA" id="ARBA00049348"/>
    </source>
</evidence>
<keyword evidence="7" id="KW-0010">Activator</keyword>
<comment type="cofactor">
    <cofactor evidence="11">
        <name>Zn(2+)</name>
        <dbReference type="ChEBI" id="CHEBI:29105"/>
    </cofactor>
    <text evidence="11">Binds 1 zinc ion per subunit.</text>
</comment>
<dbReference type="PROSITE" id="PS01124">
    <property type="entry name" value="HTH_ARAC_FAMILY_2"/>
    <property type="match status" value="1"/>
</dbReference>
<dbReference type="InterPro" id="IPR014048">
    <property type="entry name" value="MethylDNA_cys_MeTrfase_DNA-bd"/>
</dbReference>
<dbReference type="AlphaFoldDB" id="A0A437N8X3"/>
<dbReference type="FunFam" id="1.10.10.10:FF:000214">
    <property type="entry name" value="Methylated-DNA--protein-cysteine methyltransferase"/>
    <property type="match status" value="1"/>
</dbReference>
<dbReference type="InterPro" id="IPR036217">
    <property type="entry name" value="MethylDNA_cys_MeTrfase_DNAb"/>
</dbReference>
<comment type="caution">
    <text evidence="13">The sequence shown here is derived from an EMBL/GenBank/DDBJ whole genome shotgun (WGS) entry which is preliminary data.</text>
</comment>
<evidence type="ECO:0000256" key="11">
    <source>
        <dbReference type="PIRSR" id="PIRSR000409-3"/>
    </source>
</evidence>
<dbReference type="InterPro" id="IPR004026">
    <property type="entry name" value="Ada_DNA_repair_Zn-bd"/>
</dbReference>
<keyword evidence="4 13" id="KW-0489">Methyltransferase</keyword>
<dbReference type="OrthoDB" id="9802228at2"/>
<dbReference type="NCBIfam" id="NF011964">
    <property type="entry name" value="PRK15435.1"/>
    <property type="match status" value="1"/>
</dbReference>
<dbReference type="PANTHER" id="PTHR10815">
    <property type="entry name" value="METHYLATED-DNA--PROTEIN-CYSTEINE METHYLTRANSFERASE"/>
    <property type="match status" value="1"/>
</dbReference>
<evidence type="ECO:0000256" key="4">
    <source>
        <dbReference type="ARBA" id="ARBA00022603"/>
    </source>
</evidence>
<dbReference type="InterPro" id="IPR018060">
    <property type="entry name" value="HTH_AraC"/>
</dbReference>
<keyword evidence="11" id="KW-0479">Metal-binding</keyword>
<comment type="catalytic activity">
    <reaction evidence="9">
        <text>a 6-O-methyl-2'-deoxyguanosine in DNA + L-cysteinyl-[protein] = S-methyl-L-cysteinyl-[protein] + a 2'-deoxyguanosine in DNA</text>
        <dbReference type="Rhea" id="RHEA:24000"/>
        <dbReference type="Rhea" id="RHEA-COMP:10131"/>
        <dbReference type="Rhea" id="RHEA-COMP:10132"/>
        <dbReference type="Rhea" id="RHEA-COMP:11367"/>
        <dbReference type="Rhea" id="RHEA-COMP:11368"/>
        <dbReference type="ChEBI" id="CHEBI:29950"/>
        <dbReference type="ChEBI" id="CHEBI:82612"/>
        <dbReference type="ChEBI" id="CHEBI:85445"/>
        <dbReference type="ChEBI" id="CHEBI:85448"/>
        <dbReference type="EC" id="2.1.1.63"/>
    </reaction>
</comment>
<evidence type="ECO:0000256" key="2">
    <source>
        <dbReference type="ARBA" id="ARBA00008711"/>
    </source>
</evidence>
<dbReference type="Proteomes" id="UP000282837">
    <property type="component" value="Unassembled WGS sequence"/>
</dbReference>
<keyword evidence="5 13" id="KW-0808">Transferase</keyword>
<dbReference type="GO" id="GO:0003700">
    <property type="term" value="F:DNA-binding transcription factor activity"/>
    <property type="evidence" value="ECO:0007669"/>
    <property type="project" value="InterPro"/>
</dbReference>
<evidence type="ECO:0000256" key="10">
    <source>
        <dbReference type="PIRSR" id="PIRSR000409-1"/>
    </source>
</evidence>
<dbReference type="Pfam" id="PF01035">
    <property type="entry name" value="DNA_binding_1"/>
    <property type="match status" value="1"/>
</dbReference>
<evidence type="ECO:0000313" key="14">
    <source>
        <dbReference type="Proteomes" id="UP000282837"/>
    </source>
</evidence>
<dbReference type="RefSeq" id="WP_127707189.1">
    <property type="nucleotide sequence ID" value="NZ_SACO01000003.1"/>
</dbReference>